<reference evidence="1" key="1">
    <citation type="journal article" date="2014" name="Int. J. Syst. Evol. Microbiol.">
        <title>Complete genome sequence of Corynebacterium casei LMG S-19264T (=DSM 44701T), isolated from a smear-ripened cheese.</title>
        <authorList>
            <consortium name="US DOE Joint Genome Institute (JGI-PGF)"/>
            <person name="Walter F."/>
            <person name="Albersmeier A."/>
            <person name="Kalinowski J."/>
            <person name="Ruckert C."/>
        </authorList>
    </citation>
    <scope>NUCLEOTIDE SEQUENCE</scope>
    <source>
        <strain evidence="1">CGMCC 1.10859</strain>
    </source>
</reference>
<dbReference type="Gene3D" id="3.10.129.10">
    <property type="entry name" value="Hotdog Thioesterase"/>
    <property type="match status" value="1"/>
</dbReference>
<keyword evidence="3" id="KW-1185">Reference proteome</keyword>
<dbReference type="Proteomes" id="UP000199541">
    <property type="component" value="Unassembled WGS sequence"/>
</dbReference>
<dbReference type="SUPFAM" id="SSF54637">
    <property type="entry name" value="Thioesterase/thiol ester dehydrase-isomerase"/>
    <property type="match status" value="1"/>
</dbReference>
<dbReference type="InterPro" id="IPR029069">
    <property type="entry name" value="HotDog_dom_sf"/>
</dbReference>
<reference evidence="1" key="3">
    <citation type="submission" date="2023-06" db="EMBL/GenBank/DDBJ databases">
        <authorList>
            <person name="Sun Q."/>
            <person name="Zhou Y."/>
        </authorList>
    </citation>
    <scope>NUCLEOTIDE SEQUENCE</scope>
    <source>
        <strain evidence="1">CGMCC 1.10859</strain>
    </source>
</reference>
<sequence>MTRFLCERLSAYPVSRIQTETLPNYVAGDHSYSSATTHILHRDEATLGDRLLETLQVLHADEKRLHAFVYILKDGRAMATLEQMLLHVNMTTGRGGGRPVGALQRQPPPPQGAAGLLRVPDTAASARRVKIRLASLW</sequence>
<dbReference type="Pfam" id="PF13279">
    <property type="entry name" value="4HBT_2"/>
    <property type="match status" value="1"/>
</dbReference>
<proteinExistence type="predicted"/>
<dbReference type="AlphaFoldDB" id="A0AAN5A009"/>
<protein>
    <submittedName>
        <fullName evidence="1">Uncharacterized protein</fullName>
    </submittedName>
</protein>
<organism evidence="1 4">
    <name type="scientific">Allgaiera indica</name>
    <dbReference type="NCBI Taxonomy" id="765699"/>
    <lineage>
        <taxon>Bacteria</taxon>
        <taxon>Pseudomonadati</taxon>
        <taxon>Pseudomonadota</taxon>
        <taxon>Alphaproteobacteria</taxon>
        <taxon>Rhodobacterales</taxon>
        <taxon>Paracoccaceae</taxon>
        <taxon>Allgaiera</taxon>
    </lineage>
</organism>
<accession>A0AAN5A009</accession>
<dbReference type="EMBL" id="BNAB01000012">
    <property type="protein sequence ID" value="GHE03401.1"/>
    <property type="molecule type" value="Genomic_DNA"/>
</dbReference>
<reference evidence="2 3" key="2">
    <citation type="submission" date="2016-10" db="EMBL/GenBank/DDBJ databases">
        <authorList>
            <person name="Varghese N."/>
            <person name="Submissions S."/>
        </authorList>
    </citation>
    <scope>NUCLEOTIDE SEQUENCE [LARGE SCALE GENOMIC DNA]</scope>
    <source>
        <strain evidence="2 3">DSM 24802</strain>
    </source>
</reference>
<comment type="caution">
    <text evidence="1">The sequence shown here is derived from an EMBL/GenBank/DDBJ whole genome shotgun (WGS) entry which is preliminary data.</text>
</comment>
<dbReference type="Proteomes" id="UP000634647">
    <property type="component" value="Unassembled WGS sequence"/>
</dbReference>
<name>A0AAN5A009_9RHOB</name>
<dbReference type="RefSeq" id="WP_143037526.1">
    <property type="nucleotide sequence ID" value="NZ_BNAB01000012.1"/>
</dbReference>
<evidence type="ECO:0000313" key="2">
    <source>
        <dbReference type="EMBL" id="SDX24700.1"/>
    </source>
</evidence>
<dbReference type="EMBL" id="FNOB01000012">
    <property type="protein sequence ID" value="SDX24700.1"/>
    <property type="molecule type" value="Genomic_DNA"/>
</dbReference>
<gene>
    <name evidence="1" type="ORF">GCM10008024_26520</name>
    <name evidence="2" type="ORF">SAMN05444006_11291</name>
</gene>
<evidence type="ECO:0000313" key="1">
    <source>
        <dbReference type="EMBL" id="GHE03401.1"/>
    </source>
</evidence>
<evidence type="ECO:0000313" key="3">
    <source>
        <dbReference type="Proteomes" id="UP000199541"/>
    </source>
</evidence>
<evidence type="ECO:0000313" key="4">
    <source>
        <dbReference type="Proteomes" id="UP000634647"/>
    </source>
</evidence>